<reference evidence="3 4" key="1">
    <citation type="submission" date="2021-01" db="EMBL/GenBank/DDBJ databases">
        <title>Whole genome shotgun sequence of Asanoa siamensis NBRC 107932.</title>
        <authorList>
            <person name="Komaki H."/>
            <person name="Tamura T."/>
        </authorList>
    </citation>
    <scope>NUCLEOTIDE SEQUENCE [LARGE SCALE GENOMIC DNA]</scope>
    <source>
        <strain evidence="3 4">NBRC 107932</strain>
    </source>
</reference>
<evidence type="ECO:0000256" key="2">
    <source>
        <dbReference type="SAM" id="Phobius"/>
    </source>
</evidence>
<keyword evidence="2" id="KW-0472">Membrane</keyword>
<keyword evidence="4" id="KW-1185">Reference proteome</keyword>
<feature type="region of interest" description="Disordered" evidence="1">
    <location>
        <begin position="1"/>
        <end position="24"/>
    </location>
</feature>
<keyword evidence="2" id="KW-1133">Transmembrane helix</keyword>
<organism evidence="3 4">
    <name type="scientific">Asanoa siamensis</name>
    <dbReference type="NCBI Taxonomy" id="926357"/>
    <lineage>
        <taxon>Bacteria</taxon>
        <taxon>Bacillati</taxon>
        <taxon>Actinomycetota</taxon>
        <taxon>Actinomycetes</taxon>
        <taxon>Micromonosporales</taxon>
        <taxon>Micromonosporaceae</taxon>
        <taxon>Asanoa</taxon>
    </lineage>
</organism>
<accession>A0ABQ4CP85</accession>
<feature type="transmembrane region" description="Helical" evidence="2">
    <location>
        <begin position="45"/>
        <end position="65"/>
    </location>
</feature>
<sequence length="342" mass="35983">MTDPDIAAVRELPPGLPEPTDESVARTWHAMTRKQAAPAPRRRRWVPAAAALLVAGVAAGGITLLPERDLGPAIEVGVAPSPSASGVTPSRPSPSLPSKAGGGAIPTGAPASLGPSTPIDVAAAIDTLMTAVADSPAQTVQPGQFLYTRMTGVTSVHGLVDQEPGQMVRDDTELWFAPEGMTAKAITRNGVDLPPDGAPESPPEKPSIWQPTPAWLAGLPTDPTALRAELLAGMGENQKRSADSLLAKEIGELLVSSEPLLTGDVRVALLKMIKRWSGLSARETVVDDRKVWGLRRTEQGRFDEILFDPATGLAVGRASGEGGKVSYQVLWTHKLVRQVGER</sequence>
<evidence type="ECO:0008006" key="5">
    <source>
        <dbReference type="Google" id="ProtNLM"/>
    </source>
</evidence>
<comment type="caution">
    <text evidence="3">The sequence shown here is derived from an EMBL/GenBank/DDBJ whole genome shotgun (WGS) entry which is preliminary data.</text>
</comment>
<dbReference type="Proteomes" id="UP000604117">
    <property type="component" value="Unassembled WGS sequence"/>
</dbReference>
<evidence type="ECO:0000313" key="3">
    <source>
        <dbReference type="EMBL" id="GIF73090.1"/>
    </source>
</evidence>
<evidence type="ECO:0000256" key="1">
    <source>
        <dbReference type="SAM" id="MobiDB-lite"/>
    </source>
</evidence>
<name>A0ABQ4CP85_9ACTN</name>
<protein>
    <recommendedName>
        <fullName evidence="5">CU044_5270 family protein</fullName>
    </recommendedName>
</protein>
<proteinExistence type="predicted"/>
<dbReference type="RefSeq" id="WP_203712867.1">
    <property type="nucleotide sequence ID" value="NZ_BONE01000018.1"/>
</dbReference>
<gene>
    <name evidence="3" type="ORF">Asi02nite_26080</name>
</gene>
<evidence type="ECO:0000313" key="4">
    <source>
        <dbReference type="Proteomes" id="UP000604117"/>
    </source>
</evidence>
<dbReference type="EMBL" id="BONE01000018">
    <property type="protein sequence ID" value="GIF73090.1"/>
    <property type="molecule type" value="Genomic_DNA"/>
</dbReference>
<keyword evidence="2" id="KW-0812">Transmembrane</keyword>
<feature type="region of interest" description="Disordered" evidence="1">
    <location>
        <begin position="76"/>
        <end position="112"/>
    </location>
</feature>